<keyword evidence="3" id="KW-1185">Reference proteome</keyword>
<name>A0A3N4I3M5_ASCIM</name>
<proteinExistence type="predicted"/>
<keyword evidence="1" id="KW-0175">Coiled coil</keyword>
<sequence>MSSALISPSEIIKCVQLLRKAVKATRNDKAGSAAKFEEAEQHLSRFEAVIAKYRSSHEAPPEVDAAIEACESAIKELDRKLNKYRGTFGDLETRRIRLKDFHVKVKFFNAVDGYLKEFDEAIARELRVFELWERVYEK</sequence>
<evidence type="ECO:0000256" key="1">
    <source>
        <dbReference type="SAM" id="Coils"/>
    </source>
</evidence>
<evidence type="ECO:0000313" key="3">
    <source>
        <dbReference type="Proteomes" id="UP000275078"/>
    </source>
</evidence>
<dbReference type="Proteomes" id="UP000275078">
    <property type="component" value="Unassembled WGS sequence"/>
</dbReference>
<protein>
    <submittedName>
        <fullName evidence="2">Uncharacterized protein</fullName>
    </submittedName>
</protein>
<feature type="coiled-coil region" evidence="1">
    <location>
        <begin position="67"/>
        <end position="94"/>
    </location>
</feature>
<accession>A0A3N4I3M5</accession>
<dbReference type="AlphaFoldDB" id="A0A3N4I3M5"/>
<dbReference type="EMBL" id="ML119685">
    <property type="protein sequence ID" value="RPA80713.1"/>
    <property type="molecule type" value="Genomic_DNA"/>
</dbReference>
<evidence type="ECO:0000313" key="2">
    <source>
        <dbReference type="EMBL" id="RPA80713.1"/>
    </source>
</evidence>
<organism evidence="2 3">
    <name type="scientific">Ascobolus immersus RN42</name>
    <dbReference type="NCBI Taxonomy" id="1160509"/>
    <lineage>
        <taxon>Eukaryota</taxon>
        <taxon>Fungi</taxon>
        <taxon>Dikarya</taxon>
        <taxon>Ascomycota</taxon>
        <taxon>Pezizomycotina</taxon>
        <taxon>Pezizomycetes</taxon>
        <taxon>Pezizales</taxon>
        <taxon>Ascobolaceae</taxon>
        <taxon>Ascobolus</taxon>
    </lineage>
</organism>
<reference evidence="2 3" key="1">
    <citation type="journal article" date="2018" name="Nat. Ecol. Evol.">
        <title>Pezizomycetes genomes reveal the molecular basis of ectomycorrhizal truffle lifestyle.</title>
        <authorList>
            <person name="Murat C."/>
            <person name="Payen T."/>
            <person name="Noel B."/>
            <person name="Kuo A."/>
            <person name="Morin E."/>
            <person name="Chen J."/>
            <person name="Kohler A."/>
            <person name="Krizsan K."/>
            <person name="Balestrini R."/>
            <person name="Da Silva C."/>
            <person name="Montanini B."/>
            <person name="Hainaut M."/>
            <person name="Levati E."/>
            <person name="Barry K.W."/>
            <person name="Belfiori B."/>
            <person name="Cichocki N."/>
            <person name="Clum A."/>
            <person name="Dockter R.B."/>
            <person name="Fauchery L."/>
            <person name="Guy J."/>
            <person name="Iotti M."/>
            <person name="Le Tacon F."/>
            <person name="Lindquist E.A."/>
            <person name="Lipzen A."/>
            <person name="Malagnac F."/>
            <person name="Mello A."/>
            <person name="Molinier V."/>
            <person name="Miyauchi S."/>
            <person name="Poulain J."/>
            <person name="Riccioni C."/>
            <person name="Rubini A."/>
            <person name="Sitrit Y."/>
            <person name="Splivallo R."/>
            <person name="Traeger S."/>
            <person name="Wang M."/>
            <person name="Zifcakova L."/>
            <person name="Wipf D."/>
            <person name="Zambonelli A."/>
            <person name="Paolocci F."/>
            <person name="Nowrousian M."/>
            <person name="Ottonello S."/>
            <person name="Baldrian P."/>
            <person name="Spatafora J.W."/>
            <person name="Henrissat B."/>
            <person name="Nagy L.G."/>
            <person name="Aury J.M."/>
            <person name="Wincker P."/>
            <person name="Grigoriev I.V."/>
            <person name="Bonfante P."/>
            <person name="Martin F.M."/>
        </authorList>
    </citation>
    <scope>NUCLEOTIDE SEQUENCE [LARGE SCALE GENOMIC DNA]</scope>
    <source>
        <strain evidence="2 3">RN42</strain>
    </source>
</reference>
<gene>
    <name evidence="2" type="ORF">BJ508DRAFT_307155</name>
</gene>